<comment type="caution">
    <text evidence="2">The sequence shown here is derived from an EMBL/GenBank/DDBJ whole genome shotgun (WGS) entry which is preliminary data.</text>
</comment>
<accession>A0A1G2DEC1</accession>
<dbReference type="STRING" id="1798665.A2942_01810"/>
<name>A0A1G2DEC1_9BACT</name>
<reference evidence="2 3" key="1">
    <citation type="journal article" date="2016" name="Nat. Commun.">
        <title>Thousands of microbial genomes shed light on interconnected biogeochemical processes in an aquifer system.</title>
        <authorList>
            <person name="Anantharaman K."/>
            <person name="Brown C.T."/>
            <person name="Hug L.A."/>
            <person name="Sharon I."/>
            <person name="Castelle C.J."/>
            <person name="Probst A.J."/>
            <person name="Thomas B.C."/>
            <person name="Singh A."/>
            <person name="Wilkins M.J."/>
            <person name="Karaoz U."/>
            <person name="Brodie E.L."/>
            <person name="Williams K.H."/>
            <person name="Hubbard S.S."/>
            <person name="Banfield J.F."/>
        </authorList>
    </citation>
    <scope>NUCLEOTIDE SEQUENCE [LARGE SCALE GENOMIC DNA]</scope>
</reference>
<dbReference type="Proteomes" id="UP000178534">
    <property type="component" value="Unassembled WGS sequence"/>
</dbReference>
<dbReference type="EMBL" id="MHLP01000030">
    <property type="protein sequence ID" value="OGZ11997.1"/>
    <property type="molecule type" value="Genomic_DNA"/>
</dbReference>
<organism evidence="2 3">
    <name type="scientific">Candidatus Lloydbacteria bacterium RIFCSPLOWO2_01_FULL_50_20</name>
    <dbReference type="NCBI Taxonomy" id="1798665"/>
    <lineage>
        <taxon>Bacteria</taxon>
        <taxon>Candidatus Lloydiibacteriota</taxon>
    </lineage>
</organism>
<proteinExistence type="predicted"/>
<evidence type="ECO:0000313" key="2">
    <source>
        <dbReference type="EMBL" id="OGZ11997.1"/>
    </source>
</evidence>
<sequence length="136" mass="16054">MRTRKPPPRFVIRVRQKRRSALVGTHAAYKKHKETARELVHRKLTEHNAHYALAFGKVAIRNQRTRWGSCSKKGNLNFHYRIALLPEHLADYVIVHELCHLAEFNHSKKFWSLVAQTIPDHRARRKVLKGYTTRKT</sequence>
<dbReference type="PANTHER" id="PTHR30399">
    <property type="entry name" value="UNCHARACTERIZED PROTEIN YGJP"/>
    <property type="match status" value="1"/>
</dbReference>
<protein>
    <recommendedName>
        <fullName evidence="1">YgjP-like metallopeptidase domain-containing protein</fullName>
    </recommendedName>
</protein>
<dbReference type="Gene3D" id="3.30.2010.10">
    <property type="entry name" value="Metalloproteases ('zincins'), catalytic domain"/>
    <property type="match status" value="1"/>
</dbReference>
<gene>
    <name evidence="2" type="ORF">A2942_01810</name>
</gene>
<evidence type="ECO:0000259" key="1">
    <source>
        <dbReference type="Pfam" id="PF01863"/>
    </source>
</evidence>
<dbReference type="Pfam" id="PF01863">
    <property type="entry name" value="YgjP-like"/>
    <property type="match status" value="1"/>
</dbReference>
<dbReference type="InterPro" id="IPR002725">
    <property type="entry name" value="YgjP-like_metallopeptidase"/>
</dbReference>
<dbReference type="PANTHER" id="PTHR30399:SF1">
    <property type="entry name" value="UTP PYROPHOSPHATASE"/>
    <property type="match status" value="1"/>
</dbReference>
<dbReference type="AlphaFoldDB" id="A0A1G2DEC1"/>
<dbReference type="CDD" id="cd07344">
    <property type="entry name" value="M48_yhfN_like"/>
    <property type="match status" value="1"/>
</dbReference>
<dbReference type="InterPro" id="IPR053136">
    <property type="entry name" value="UTP_pyrophosphatase-like"/>
</dbReference>
<feature type="domain" description="YgjP-like metallopeptidase" evidence="1">
    <location>
        <begin position="28"/>
        <end position="129"/>
    </location>
</feature>
<evidence type="ECO:0000313" key="3">
    <source>
        <dbReference type="Proteomes" id="UP000178534"/>
    </source>
</evidence>